<dbReference type="InterPro" id="IPR033126">
    <property type="entry name" value="Glyco_hydro_9_Asp/Glu_AS"/>
</dbReference>
<dbReference type="GO" id="GO:0008810">
    <property type="term" value="F:cellulase activity"/>
    <property type="evidence" value="ECO:0007669"/>
    <property type="project" value="UniProtKB-EC"/>
</dbReference>
<dbReference type="AlphaFoldDB" id="A0A806KJ50"/>
<feature type="signal peptide" evidence="7">
    <location>
        <begin position="1"/>
        <end position="23"/>
    </location>
</feature>
<keyword evidence="5 6" id="KW-0624">Polysaccharide degradation</keyword>
<feature type="domain" description="Glycoside hydrolase family 9" evidence="8">
    <location>
        <begin position="230"/>
        <end position="693"/>
    </location>
</feature>
<keyword evidence="4 6" id="KW-0326">Glycosidase</keyword>
<dbReference type="CDD" id="cd02850">
    <property type="entry name" value="E_set_Cellulase_N"/>
    <property type="match status" value="1"/>
</dbReference>
<evidence type="ECO:0000256" key="3">
    <source>
        <dbReference type="ARBA" id="ARBA00023277"/>
    </source>
</evidence>
<feature type="chain" id="PRO_5033111174" description="Endoglucanase" evidence="7">
    <location>
        <begin position="24"/>
        <end position="1243"/>
    </location>
</feature>
<dbReference type="Pfam" id="PF18676">
    <property type="entry name" value="MBG_2"/>
    <property type="match status" value="2"/>
</dbReference>
<dbReference type="GO" id="GO:0030245">
    <property type="term" value="P:cellulose catabolic process"/>
    <property type="evidence" value="ECO:0007669"/>
    <property type="project" value="UniProtKB-KW"/>
</dbReference>
<sequence length="1243" mass="132399">MKKVKSASAAAAALLFFATLSWGQGRCYDEQDRMLSCDYGGACFYLDPIYNSASCPELISSCGALYYGATDYGTDGGCSYYGGTFAGEPGSGSFCYYEPGSCWPMPTEDNCFWGELVDVCPGDGPPGGDPNNNPSFTAKAHVNQIGFGANAQKQAVYNATAGAPGTITLRNISTSSSVKTITPGTSRTWSHSGESSNRILDFSDITTPGHYALYEGSTKISADFEIGNDYTELLRDALRYYYLHRADIAIVAPYSESPFLRDAGHSGLVACVINSTNGECVAGQNVTSYRGWYDAGDYGRYVVNSGISTYTLLALYEKYASKIPHLNIPADPEISSLPDLLAEIKWNLDWMLTMQASDGGVYHKMTGRDFSGFVPPAEDDAVPLVAVWKTTAATLNFAAVMAVASRVYRPFNTAYANQMLTAAKAAWMWAKANPSVLYGFPTDERCWSRWPGFNSPVPPNCQIGTGTGQYEDNDVAGEFFFAAAALATVTSGSEQSEFLTAINTYRGGSDYRAGSVAGWQDVGGLGTYEIARSDIPTHSEAAKTALIAAANSLVATSNSNSYGLPFNHIFWWGSNSIAGNMAIKLMEAFELTGTVSYKNTAQAVLDYLLGRNPLDQSYVTGFGTRYAADPHDRVSESAYHRTVPGMLVGGPAASGCTGSDNFTTALATRYQDLNSCYGYNEITINWNAPLVYLAAALSEYARFSISLNKHTHNFPAAEYGYGAQTAETITISNTGEEATGALTLALSGTNASDFTISATSIPSIAIDGEATFTIRPNTGLNAGTHTATVRVSGSNISYKEINVSFTVNPIYVTITPNAGQSKVFGSGADPALTYTNSASLASSQFTGALSRAAGANAGQYPIELGTLSAGGNYALTLSATTVYFTIEKATGLSATPHTLYVKANRNDNFNLNGIELNKHDAGDRTFSLGAFTDADNILTAKPEISGHAISFNGSSTAALGNDNATLEVNITTHNYEDITATLIFEVTNLPIVTLGSITISNKTFDGNPIAISGTITATDDAGHSVAISSIDLVYTWEGVDHSYYNTAAPINAGEYRLVISGTGDEMIVENLVIEDIVINRKKVTITGVDQSITVGETPATFTAEIVGEVTGHPLTNRVITAQCEYENAVGEYDIIPDPSSDASGNYDIEYVNGTLTITEADPVIGPQIASGSIRAYATGNAIILENLPKNAKVEMYNLQGKRLYSAHSGNSSQILKILVQTKGMYIVSVKYGSERKALRMVVR</sequence>
<keyword evidence="2 6" id="KW-0378">Hydrolase</keyword>
<dbReference type="InterPro" id="IPR014756">
    <property type="entry name" value="Ig_E-set"/>
</dbReference>
<accession>A0A806KJ50</accession>
<feature type="active site" evidence="6">
    <location>
        <position position="681"/>
    </location>
</feature>
<evidence type="ECO:0000256" key="6">
    <source>
        <dbReference type="PROSITE-ProRule" id="PRU10060"/>
    </source>
</evidence>
<evidence type="ECO:0000259" key="8">
    <source>
        <dbReference type="Pfam" id="PF00759"/>
    </source>
</evidence>
<keyword evidence="3 6" id="KW-0119">Carbohydrate metabolism</keyword>
<dbReference type="SUPFAM" id="SSF81296">
    <property type="entry name" value="E set domains"/>
    <property type="match status" value="1"/>
</dbReference>
<evidence type="ECO:0000313" key="11">
    <source>
        <dbReference type="EMBL" id="AGS52900.1"/>
    </source>
</evidence>
<keyword evidence="7" id="KW-0732">Signal</keyword>
<dbReference type="InterPro" id="IPR004197">
    <property type="entry name" value="Cellulase_Ig-like"/>
</dbReference>
<dbReference type="Pfam" id="PF02927">
    <property type="entry name" value="CelD_N"/>
    <property type="match status" value="1"/>
</dbReference>
<evidence type="ECO:0000256" key="2">
    <source>
        <dbReference type="ARBA" id="ARBA00022801"/>
    </source>
</evidence>
<organism evidence="11">
    <name type="scientific">uncultured bacterium contig00016</name>
    <dbReference type="NCBI Taxonomy" id="1181507"/>
    <lineage>
        <taxon>Bacteria</taxon>
        <taxon>environmental samples</taxon>
    </lineage>
</organism>
<name>A0A806KJ50_9BACT</name>
<dbReference type="InterPro" id="IPR013783">
    <property type="entry name" value="Ig-like_fold"/>
</dbReference>
<dbReference type="EC" id="3.2.1.4" evidence="7"/>
<dbReference type="NCBIfam" id="TIGR04183">
    <property type="entry name" value="Por_Secre_tail"/>
    <property type="match status" value="1"/>
</dbReference>
<dbReference type="InterPro" id="IPR026444">
    <property type="entry name" value="Secre_tail"/>
</dbReference>
<comment type="catalytic activity">
    <reaction evidence="7">
        <text>Endohydrolysis of (1-&gt;4)-beta-D-glucosidic linkages in cellulose, lichenin and cereal beta-D-glucans.</text>
        <dbReference type="EC" id="3.2.1.4"/>
    </reaction>
</comment>
<evidence type="ECO:0000259" key="9">
    <source>
        <dbReference type="Pfam" id="PF02927"/>
    </source>
</evidence>
<feature type="domain" description="MBG" evidence="10">
    <location>
        <begin position="812"/>
        <end position="879"/>
    </location>
</feature>
<dbReference type="InterPro" id="IPR012341">
    <property type="entry name" value="6hp_glycosidase-like_sf"/>
</dbReference>
<keyword evidence="7" id="KW-0136">Cellulose degradation</keyword>
<reference evidence="11" key="1">
    <citation type="submission" date="2012-03" db="EMBL/GenBank/DDBJ databases">
        <title>Functional metagenomics reveals considerable lignocellulase gene clusters in the gut microbiome of a wood-feeding higher termite.</title>
        <authorList>
            <person name="Liu N."/>
        </authorList>
    </citation>
    <scope>NUCLEOTIDE SEQUENCE</scope>
</reference>
<dbReference type="EMBL" id="JQ844215">
    <property type="protein sequence ID" value="AGS52900.1"/>
    <property type="molecule type" value="Genomic_DNA"/>
</dbReference>
<proteinExistence type="inferred from homology"/>
<dbReference type="PANTHER" id="PTHR22298">
    <property type="entry name" value="ENDO-1,4-BETA-GLUCANASE"/>
    <property type="match status" value="1"/>
</dbReference>
<evidence type="ECO:0000256" key="1">
    <source>
        <dbReference type="ARBA" id="ARBA00007072"/>
    </source>
</evidence>
<protein>
    <recommendedName>
        <fullName evidence="7">Endoglucanase</fullName>
        <ecNumber evidence="7">3.2.1.4</ecNumber>
    </recommendedName>
</protein>
<dbReference type="Gene3D" id="1.50.10.10">
    <property type="match status" value="1"/>
</dbReference>
<feature type="active site" evidence="6">
    <location>
        <position position="672"/>
    </location>
</feature>
<dbReference type="PROSITE" id="PS00698">
    <property type="entry name" value="GH9_3"/>
    <property type="match status" value="1"/>
</dbReference>
<dbReference type="InterPro" id="IPR001701">
    <property type="entry name" value="Glyco_hydro_9"/>
</dbReference>
<evidence type="ECO:0000256" key="4">
    <source>
        <dbReference type="ARBA" id="ARBA00023295"/>
    </source>
</evidence>
<dbReference type="Pfam" id="PF00759">
    <property type="entry name" value="Glyco_hydro_9"/>
    <property type="match status" value="1"/>
</dbReference>
<evidence type="ECO:0000259" key="10">
    <source>
        <dbReference type="Pfam" id="PF18676"/>
    </source>
</evidence>
<dbReference type="InterPro" id="IPR008928">
    <property type="entry name" value="6-hairpin_glycosidase_sf"/>
</dbReference>
<evidence type="ECO:0000256" key="7">
    <source>
        <dbReference type="RuleBase" id="RU361166"/>
    </source>
</evidence>
<dbReference type="SUPFAM" id="SSF48208">
    <property type="entry name" value="Six-hairpin glycosidases"/>
    <property type="match status" value="1"/>
</dbReference>
<comment type="similarity">
    <text evidence="1 6 7">Belongs to the glycosyl hydrolase 9 (cellulase E) family.</text>
</comment>
<dbReference type="InterPro" id="IPR041286">
    <property type="entry name" value="MBG_2"/>
</dbReference>
<feature type="domain" description="MBG" evidence="10">
    <location>
        <begin position="1083"/>
        <end position="1156"/>
    </location>
</feature>
<feature type="domain" description="Cellulase Ig-like" evidence="9">
    <location>
        <begin position="140"/>
        <end position="214"/>
    </location>
</feature>
<evidence type="ECO:0000256" key="5">
    <source>
        <dbReference type="ARBA" id="ARBA00023326"/>
    </source>
</evidence>
<dbReference type="Gene3D" id="2.60.40.10">
    <property type="entry name" value="Immunoglobulins"/>
    <property type="match status" value="1"/>
</dbReference>